<gene>
    <name evidence="3" type="ORF">BaRGS_00017137</name>
</gene>
<dbReference type="InterPro" id="IPR002035">
    <property type="entry name" value="VWF_A"/>
</dbReference>
<evidence type="ECO:0000259" key="2">
    <source>
        <dbReference type="PROSITE" id="PS50940"/>
    </source>
</evidence>
<dbReference type="InterPro" id="IPR002557">
    <property type="entry name" value="Chitin-bd_dom"/>
</dbReference>
<evidence type="ECO:0000313" key="3">
    <source>
        <dbReference type="EMBL" id="KAK7491684.1"/>
    </source>
</evidence>
<dbReference type="EMBL" id="JACVVK020000112">
    <property type="protein sequence ID" value="KAK7491684.1"/>
    <property type="molecule type" value="Genomic_DNA"/>
</dbReference>
<dbReference type="PROSITE" id="PS50234">
    <property type="entry name" value="VWFA"/>
    <property type="match status" value="2"/>
</dbReference>
<organism evidence="3 4">
    <name type="scientific">Batillaria attramentaria</name>
    <dbReference type="NCBI Taxonomy" id="370345"/>
    <lineage>
        <taxon>Eukaryota</taxon>
        <taxon>Metazoa</taxon>
        <taxon>Spiralia</taxon>
        <taxon>Lophotrochozoa</taxon>
        <taxon>Mollusca</taxon>
        <taxon>Gastropoda</taxon>
        <taxon>Caenogastropoda</taxon>
        <taxon>Sorbeoconcha</taxon>
        <taxon>Cerithioidea</taxon>
        <taxon>Batillariidae</taxon>
        <taxon>Batillaria</taxon>
    </lineage>
</organism>
<dbReference type="SUPFAM" id="SSF57625">
    <property type="entry name" value="Invertebrate chitin-binding proteins"/>
    <property type="match status" value="3"/>
</dbReference>
<dbReference type="Gene3D" id="2.170.140.10">
    <property type="entry name" value="Chitin binding domain"/>
    <property type="match status" value="3"/>
</dbReference>
<evidence type="ECO:0000259" key="1">
    <source>
        <dbReference type="PROSITE" id="PS50234"/>
    </source>
</evidence>
<dbReference type="AlphaFoldDB" id="A0ABD0KWS4"/>
<dbReference type="PANTHER" id="PTHR24020">
    <property type="entry name" value="COLLAGEN ALPHA"/>
    <property type="match status" value="1"/>
</dbReference>
<proteinExistence type="predicted"/>
<feature type="domain" description="Chitin-binding type-2" evidence="2">
    <location>
        <begin position="738"/>
        <end position="787"/>
    </location>
</feature>
<name>A0ABD0KWS4_9CAEN</name>
<dbReference type="InterPro" id="IPR036465">
    <property type="entry name" value="vWFA_dom_sf"/>
</dbReference>
<feature type="domain" description="Chitin-binding type-2" evidence="2">
    <location>
        <begin position="614"/>
        <end position="667"/>
    </location>
</feature>
<dbReference type="SMART" id="SM00494">
    <property type="entry name" value="ChtBD2"/>
    <property type="match status" value="2"/>
</dbReference>
<evidence type="ECO:0000313" key="4">
    <source>
        <dbReference type="Proteomes" id="UP001519460"/>
    </source>
</evidence>
<dbReference type="InterPro" id="IPR050525">
    <property type="entry name" value="ECM_Assembly_Org"/>
</dbReference>
<dbReference type="InterPro" id="IPR036508">
    <property type="entry name" value="Chitin-bd_dom_sf"/>
</dbReference>
<keyword evidence="4" id="KW-1185">Reference proteome</keyword>
<dbReference type="Pfam" id="PF00092">
    <property type="entry name" value="VWA"/>
    <property type="match status" value="2"/>
</dbReference>
<dbReference type="SMART" id="SM00327">
    <property type="entry name" value="VWA"/>
    <property type="match status" value="2"/>
</dbReference>
<comment type="caution">
    <text evidence="3">The sequence shown here is derived from an EMBL/GenBank/DDBJ whole genome shotgun (WGS) entry which is preliminary data.</text>
</comment>
<dbReference type="CDD" id="cd01450">
    <property type="entry name" value="vWFA_subfamily_ECM"/>
    <property type="match status" value="2"/>
</dbReference>
<feature type="domain" description="VWFA" evidence="1">
    <location>
        <begin position="150"/>
        <end position="312"/>
    </location>
</feature>
<dbReference type="PANTHER" id="PTHR24020:SF84">
    <property type="entry name" value="VWFA DOMAIN-CONTAINING PROTEIN"/>
    <property type="match status" value="1"/>
</dbReference>
<feature type="non-terminal residue" evidence="3">
    <location>
        <position position="1"/>
    </location>
</feature>
<protein>
    <submittedName>
        <fullName evidence="3">Uncharacterized protein</fullName>
    </submittedName>
</protein>
<dbReference type="Gene3D" id="3.40.50.410">
    <property type="entry name" value="von Willebrand factor, type A domain"/>
    <property type="match status" value="2"/>
</dbReference>
<accession>A0ABD0KWS4</accession>
<dbReference type="SUPFAM" id="SSF53300">
    <property type="entry name" value="vWA-like"/>
    <property type="match status" value="2"/>
</dbReference>
<feature type="domain" description="VWFA" evidence="1">
    <location>
        <begin position="397"/>
        <end position="571"/>
    </location>
</feature>
<dbReference type="PROSITE" id="PS50940">
    <property type="entry name" value="CHIT_BIND_II"/>
    <property type="match status" value="2"/>
</dbReference>
<dbReference type="Proteomes" id="UP001519460">
    <property type="component" value="Unassembled WGS sequence"/>
</dbReference>
<dbReference type="PRINTS" id="PR00453">
    <property type="entry name" value="VWFADOMAIN"/>
</dbReference>
<sequence length="787" mass="85509">HAQQDRTREPDTGGSALVEATLAQLHDACIYPDYNLFLRRLAFVDQAMFQRTKTEAARLTQQYNDIRDKFGIDWNTVTWTDLRKPLYSALAAAMCLILEGAPSNVPIGIDAQAAYWLAEYHQGQPSLTTQDFTAPVKTLQQTCARTEDLDLVFLIDTSSSVGPSEWSAEQKFVSDIIIGLSVHNGIGPKQDRVAMVTFSDDARLAFDLDTGSDLVTALNKVLNKARAGAAKAVVLVTDGRADDRVATVLSVMPLKLTDVTIFTVGVGSHVNPTELAQFASDPACSHTYHQYTYPCGFNVLAQLQGGSVGTSVTVSVDHGRTEVYGSYTTQLPSQDVHDLNKAATSTSPAVIFTRDPRPLTLSLETEHAQGLLCNGNFTIRVDSHAAKRTDCIARRPDLVFLLDATLAQTDAQWTAMLDFVQNFVQQFDVGPQAAQVALVSYTDHPTTHFSLGQLNTATQVLQVLRIIPRNQGTTSSLPVALTYVANQILAPGRGARVDASKTVVLVTPGTPSDPLNAVGQAAMLHNMGVRIVTVAVGNSFDDVNLNAISSGPQHVEKVSDVTGLSSLVGKVTQEACGEVKVMCVEGGLSRACSIEDLLASQYGSMLGPDRNVPSDPCTLQLATGTVHVNRFPHPTDRDKFLLCDSNGQAYVVLCPLGEMYNPAARECHNSTVVATAGIAVFTTTTARDRTQYYHCDGFGGSKLEKCPPRKVWYQIIQQCVWPSVIVDKNSNRMDPGLPNPCTRGRGFFPAPIDRSSYIQCNQYHEAYLQKCPPGQVWKQIFHACDRP</sequence>
<dbReference type="Pfam" id="PF01607">
    <property type="entry name" value="CBM_14"/>
    <property type="match status" value="2"/>
</dbReference>
<reference evidence="3 4" key="1">
    <citation type="journal article" date="2023" name="Sci. Data">
        <title>Genome assembly of the Korean intertidal mud-creeper Batillaria attramentaria.</title>
        <authorList>
            <person name="Patra A.K."/>
            <person name="Ho P.T."/>
            <person name="Jun S."/>
            <person name="Lee S.J."/>
            <person name="Kim Y."/>
            <person name="Won Y.J."/>
        </authorList>
    </citation>
    <scope>NUCLEOTIDE SEQUENCE [LARGE SCALE GENOMIC DNA]</scope>
    <source>
        <strain evidence="3">Wonlab-2016</strain>
    </source>
</reference>